<dbReference type="PRINTS" id="PR01035">
    <property type="entry name" value="TCRTETA"/>
</dbReference>
<dbReference type="SUPFAM" id="SSF103473">
    <property type="entry name" value="MFS general substrate transporter"/>
    <property type="match status" value="1"/>
</dbReference>
<dbReference type="GO" id="GO:0022857">
    <property type="term" value="F:transmembrane transporter activity"/>
    <property type="evidence" value="ECO:0007669"/>
    <property type="project" value="InterPro"/>
</dbReference>
<gene>
    <name evidence="8" type="ORF">BN5_1908</name>
</gene>
<keyword evidence="2" id="KW-1003">Cell membrane</keyword>
<feature type="transmembrane region" description="Helical" evidence="6">
    <location>
        <begin position="349"/>
        <end position="367"/>
    </location>
</feature>
<feature type="transmembrane region" description="Helical" evidence="6">
    <location>
        <begin position="313"/>
        <end position="337"/>
    </location>
</feature>
<dbReference type="RefSeq" id="WP_197541233.1">
    <property type="nucleotide sequence ID" value="NZ_HG916826.1"/>
</dbReference>
<dbReference type="PANTHER" id="PTHR43124:SF3">
    <property type="entry name" value="CHLORAMPHENICOL EFFLUX PUMP RV0191"/>
    <property type="match status" value="1"/>
</dbReference>
<dbReference type="InterPro" id="IPR050189">
    <property type="entry name" value="MFS_Efflux_Transporters"/>
</dbReference>
<dbReference type="AlphaFoldDB" id="W6QVI0"/>
<dbReference type="Proteomes" id="UP000032841">
    <property type="component" value="Chromosome"/>
</dbReference>
<protein>
    <submittedName>
        <fullName evidence="8">High-affinity glucose transporter</fullName>
    </submittedName>
</protein>
<feature type="domain" description="Major facilitator superfamily (MFS) profile" evidence="7">
    <location>
        <begin position="21"/>
        <end position="401"/>
    </location>
</feature>
<dbReference type="HOGENOM" id="CLU_001265_61_5_6"/>
<evidence type="ECO:0000256" key="5">
    <source>
        <dbReference type="ARBA" id="ARBA00023136"/>
    </source>
</evidence>
<evidence type="ECO:0000313" key="9">
    <source>
        <dbReference type="Proteomes" id="UP000032841"/>
    </source>
</evidence>
<feature type="transmembrane region" description="Helical" evidence="6">
    <location>
        <begin position="112"/>
        <end position="134"/>
    </location>
</feature>
<evidence type="ECO:0000259" key="7">
    <source>
        <dbReference type="PROSITE" id="PS50850"/>
    </source>
</evidence>
<dbReference type="EMBL" id="HG916826">
    <property type="protein sequence ID" value="CDM40482.1"/>
    <property type="molecule type" value="Genomic_DNA"/>
</dbReference>
<dbReference type="Pfam" id="PF07690">
    <property type="entry name" value="MFS_1"/>
    <property type="match status" value="1"/>
</dbReference>
<dbReference type="GO" id="GO:0005886">
    <property type="term" value="C:plasma membrane"/>
    <property type="evidence" value="ECO:0007669"/>
    <property type="project" value="UniProtKB-SubCell"/>
</dbReference>
<keyword evidence="8" id="KW-0762">Sugar transport</keyword>
<name>W6QVI0_ECTO5</name>
<sequence>MSHPIDMAASSDSGQAGRERLLVLLAFATFVVFFQAYAIAPMLPELASFFKVEAREAGLAVPAYLIPYGIATLVTGLLADRLGIGKVMLSSLALFVLLVLATALSRTVETLIILRAITGVAASGIVPLALVVVAKLYPYAERGRPLGWIFGAMAGGMAVGAPLGVVISPAIGWQGVMVLVACMASLTLVLLWCRREWLSRGMKMPPMTFSSVLTGYGELLRSPRGARTYGYVLVNSMFHSGVFTWLAVYLDQRYGLSPQHIGIALLGYGVPGLLLGPLIGRAADRFGRGRLLPLGLGLSTIAVLMLVEDLPLAWFLLPVVMLSLGYDMTQPLLAGIVTDVGRDRPGQAMGLNVCTLFLGFGIGSLAFRQLMDAGFPIAFGMFAAVEAVLALIAIRLFRNETPKP</sequence>
<evidence type="ECO:0000256" key="6">
    <source>
        <dbReference type="SAM" id="Phobius"/>
    </source>
</evidence>
<evidence type="ECO:0000256" key="4">
    <source>
        <dbReference type="ARBA" id="ARBA00022989"/>
    </source>
</evidence>
<feature type="transmembrane region" description="Helical" evidence="6">
    <location>
        <begin position="60"/>
        <end position="80"/>
    </location>
</feature>
<feature type="transmembrane region" description="Helical" evidence="6">
    <location>
        <begin position="373"/>
        <end position="397"/>
    </location>
</feature>
<dbReference type="InterPro" id="IPR001958">
    <property type="entry name" value="Tet-R_TetA/multi-R_MdtG-like"/>
</dbReference>
<dbReference type="PROSITE" id="PS50850">
    <property type="entry name" value="MFS"/>
    <property type="match status" value="1"/>
</dbReference>
<dbReference type="InterPro" id="IPR020846">
    <property type="entry name" value="MFS_dom"/>
</dbReference>
<feature type="transmembrane region" description="Helical" evidence="6">
    <location>
        <begin position="21"/>
        <end position="40"/>
    </location>
</feature>
<dbReference type="eggNOG" id="COG2814">
    <property type="taxonomic scope" value="Bacteria"/>
</dbReference>
<dbReference type="InterPro" id="IPR011701">
    <property type="entry name" value="MFS"/>
</dbReference>
<evidence type="ECO:0000256" key="3">
    <source>
        <dbReference type="ARBA" id="ARBA00022692"/>
    </source>
</evidence>
<feature type="transmembrane region" description="Helical" evidence="6">
    <location>
        <begin position="173"/>
        <end position="193"/>
    </location>
</feature>
<feature type="transmembrane region" description="Helical" evidence="6">
    <location>
        <begin position="260"/>
        <end position="279"/>
    </location>
</feature>
<feature type="transmembrane region" description="Helical" evidence="6">
    <location>
        <begin position="87"/>
        <end position="106"/>
    </location>
</feature>
<dbReference type="KEGG" id="ppse:BN5_1908"/>
<comment type="subcellular location">
    <subcellularLocation>
        <location evidence="1">Cell membrane</location>
        <topology evidence="1">Multi-pass membrane protein</topology>
    </subcellularLocation>
</comment>
<evidence type="ECO:0000256" key="2">
    <source>
        <dbReference type="ARBA" id="ARBA00022475"/>
    </source>
</evidence>
<feature type="transmembrane region" description="Helical" evidence="6">
    <location>
        <begin position="291"/>
        <end position="307"/>
    </location>
</feature>
<keyword evidence="3 6" id="KW-0812">Transmembrane</keyword>
<feature type="transmembrane region" description="Helical" evidence="6">
    <location>
        <begin position="146"/>
        <end position="167"/>
    </location>
</feature>
<dbReference type="PANTHER" id="PTHR43124">
    <property type="entry name" value="PURINE EFFLUX PUMP PBUE"/>
    <property type="match status" value="1"/>
</dbReference>
<reference evidence="8 9" key="1">
    <citation type="submission" date="2013-11" db="EMBL/GenBank/DDBJ databases">
        <title>Complete genome sequence of the cyanide-degrading bacterium Pseudomonas pseudoalcaligenes CECT 5344.</title>
        <authorList>
            <person name="Wibberg D."/>
            <person name="Puehler A."/>
            <person name="Schlueter A."/>
        </authorList>
    </citation>
    <scope>NUCLEOTIDE SEQUENCE [LARGE SCALE GENOMIC DNA]</scope>
    <source>
        <strain evidence="9">CECT 5344</strain>
    </source>
</reference>
<dbReference type="Gene3D" id="1.20.1250.20">
    <property type="entry name" value="MFS general substrate transporter like domains"/>
    <property type="match status" value="2"/>
</dbReference>
<keyword evidence="4 6" id="KW-1133">Transmembrane helix</keyword>
<dbReference type="InterPro" id="IPR036259">
    <property type="entry name" value="MFS_trans_sf"/>
</dbReference>
<organism evidence="8 9">
    <name type="scientific">Ectopseudomonas oleovorans (strain CECT 5344)</name>
    <name type="common">Pseudomonas pseudoalcaligenes</name>
    <dbReference type="NCBI Taxonomy" id="1182590"/>
    <lineage>
        <taxon>Bacteria</taxon>
        <taxon>Pseudomonadati</taxon>
        <taxon>Pseudomonadota</taxon>
        <taxon>Gammaproteobacteria</taxon>
        <taxon>Pseudomonadales</taxon>
        <taxon>Pseudomonadaceae</taxon>
        <taxon>Ectopseudomonas</taxon>
    </lineage>
</organism>
<evidence type="ECO:0000313" key="8">
    <source>
        <dbReference type="EMBL" id="CDM40482.1"/>
    </source>
</evidence>
<proteinExistence type="predicted"/>
<evidence type="ECO:0000256" key="1">
    <source>
        <dbReference type="ARBA" id="ARBA00004651"/>
    </source>
</evidence>
<keyword evidence="5 6" id="KW-0472">Membrane</keyword>
<dbReference type="CDD" id="cd17324">
    <property type="entry name" value="MFS_NepI_like"/>
    <property type="match status" value="1"/>
</dbReference>
<accession>W6QVI0</accession>
<feature type="transmembrane region" description="Helical" evidence="6">
    <location>
        <begin position="229"/>
        <end position="248"/>
    </location>
</feature>
<keyword evidence="8" id="KW-0813">Transport</keyword>